<name>A0A1Q9LND4_9PSEU</name>
<dbReference type="InterPro" id="IPR041664">
    <property type="entry name" value="AAA_16"/>
</dbReference>
<dbReference type="Pfam" id="PF13191">
    <property type="entry name" value="AAA_16"/>
    <property type="match status" value="1"/>
</dbReference>
<dbReference type="OrthoDB" id="3178131at2"/>
<dbReference type="Proteomes" id="UP000186040">
    <property type="component" value="Unassembled WGS sequence"/>
</dbReference>
<dbReference type="InterPro" id="IPR011990">
    <property type="entry name" value="TPR-like_helical_dom_sf"/>
</dbReference>
<accession>A0A1Q9LND4</accession>
<dbReference type="Gene3D" id="1.25.40.10">
    <property type="entry name" value="Tetratricopeptide repeat domain"/>
    <property type="match status" value="1"/>
</dbReference>
<evidence type="ECO:0000256" key="1">
    <source>
        <dbReference type="ARBA" id="ARBA00022741"/>
    </source>
</evidence>
<dbReference type="GO" id="GO:0005524">
    <property type="term" value="F:ATP binding"/>
    <property type="evidence" value="ECO:0007669"/>
    <property type="project" value="UniProtKB-KW"/>
</dbReference>
<evidence type="ECO:0000256" key="2">
    <source>
        <dbReference type="ARBA" id="ARBA00022840"/>
    </source>
</evidence>
<keyword evidence="5" id="KW-1185">Reference proteome</keyword>
<protein>
    <recommendedName>
        <fullName evidence="3">HTH luxR-type domain-containing protein</fullName>
    </recommendedName>
</protein>
<dbReference type="GO" id="GO:0005737">
    <property type="term" value="C:cytoplasm"/>
    <property type="evidence" value="ECO:0007669"/>
    <property type="project" value="TreeGrafter"/>
</dbReference>
<dbReference type="SUPFAM" id="SSF46894">
    <property type="entry name" value="C-terminal effector domain of the bipartite response regulators"/>
    <property type="match status" value="1"/>
</dbReference>
<proteinExistence type="predicted"/>
<dbReference type="RefSeq" id="WP_075974448.1">
    <property type="nucleotide sequence ID" value="NZ_MKQR01000009.1"/>
</dbReference>
<evidence type="ECO:0000313" key="5">
    <source>
        <dbReference type="Proteomes" id="UP000186040"/>
    </source>
</evidence>
<dbReference type="PANTHER" id="PTHR16305">
    <property type="entry name" value="TESTICULAR SOLUBLE ADENYLYL CYCLASE"/>
    <property type="match status" value="1"/>
</dbReference>
<dbReference type="SUPFAM" id="SSF48452">
    <property type="entry name" value="TPR-like"/>
    <property type="match status" value="1"/>
</dbReference>
<keyword evidence="2" id="KW-0067">ATP-binding</keyword>
<dbReference type="PROSITE" id="PS50043">
    <property type="entry name" value="HTH_LUXR_2"/>
    <property type="match status" value="1"/>
</dbReference>
<sequence>MAVWNPVRGKLVGRDDVWASGLSHLASARAGDGHALLLHGAAGMGKSSLLAALADAAGEQDVTVLRAACGEDGRTVAFGAVRQLLGAYAEPDHLDDGLWAGSARLALPVLRPEGGDEPAADSYAVLHGLYWLVANLAARGPLMLCVDDVQRCDEASLRWLGHLLRRAAALPVLVAVTCRTGPDCPGDHAEALPGVAVVEIGPLTPEDVAVLVTLEYGTEADPGFSARCGQATGGNPLLLHRLVTDLRRGGVQPEATAVDEVSRLGPALTASVLSRLSPDALAVAHAVAVLGREPDLLAPFSGRSEAVVASVLELLRGAEVLRPGSLEFTHDLVRAAVLGTIGDAQLARLREQAAQLLNDTGRPAETVAGQLLHLPTDGPGGAGQPWMRVVLRDAAAAARRRGAPAAAARYLEPVAAAVPEDVVVKVELAKVLAQLQPRRAIELLERAMEQVPVARASAPVAIQLGMTALGAHTAPQAFRVLGDVLDRLDAELGPEPTGEDRVLRTLVESMLVLTGMDEKSTIQAVWERVRHRRPPAGDTPVERQLLAMYAAAGTLAGDSAATVVGHARRSLRTDDIGVGGWVVLASALPLYLADELDTAHRALDTLIEHAQRRGEAWTYCLALSTRSQMWHFAGNLVEAFADAQSAHDLAVGESWGAGATMPQIALADVLVHRGELDRAEDALSTITRRRFDQFALEYHHFLITRGRLRRARGDSEGALDDLRTCGDSLADSGIRNPLLAPWWLEATEVLAEQDRAGEAAPVVAVGAELAENWGTPRAIGLALLARGLAAGAGGRDPLGTGAGEVDLLTEAVETLAGTPARLELARAEYHLGSAHLRRGDQPEARKHLRTALDACVRCGDRVLLESARQALLEAGGRLRSSLESPVDALSGREIRVAQLAATGHTNREIAESLFITVRTVEVHLTSAYRKLGVRRRSDLSGALSNRDGAGTAR</sequence>
<dbReference type="InterPro" id="IPR000792">
    <property type="entry name" value="Tscrpt_reg_LuxR_C"/>
</dbReference>
<dbReference type="CDD" id="cd06170">
    <property type="entry name" value="LuxR_C_like"/>
    <property type="match status" value="1"/>
</dbReference>
<dbReference type="InterPro" id="IPR016032">
    <property type="entry name" value="Sig_transdc_resp-reg_C-effctor"/>
</dbReference>
<dbReference type="SMART" id="SM00421">
    <property type="entry name" value="HTH_LUXR"/>
    <property type="match status" value="1"/>
</dbReference>
<dbReference type="GO" id="GO:0004016">
    <property type="term" value="F:adenylate cyclase activity"/>
    <property type="evidence" value="ECO:0007669"/>
    <property type="project" value="TreeGrafter"/>
</dbReference>
<dbReference type="STRING" id="1193682.BJP25_14755"/>
<organism evidence="4 5">
    <name type="scientific">Actinokineospora bangkokensis</name>
    <dbReference type="NCBI Taxonomy" id="1193682"/>
    <lineage>
        <taxon>Bacteria</taxon>
        <taxon>Bacillati</taxon>
        <taxon>Actinomycetota</taxon>
        <taxon>Actinomycetes</taxon>
        <taxon>Pseudonocardiales</taxon>
        <taxon>Pseudonocardiaceae</taxon>
        <taxon>Actinokineospora</taxon>
    </lineage>
</organism>
<keyword evidence="1" id="KW-0547">Nucleotide-binding</keyword>
<dbReference type="Gene3D" id="1.10.10.10">
    <property type="entry name" value="Winged helix-like DNA-binding domain superfamily/Winged helix DNA-binding domain"/>
    <property type="match status" value="1"/>
</dbReference>
<comment type="caution">
    <text evidence="4">The sequence shown here is derived from an EMBL/GenBank/DDBJ whole genome shotgun (WGS) entry which is preliminary data.</text>
</comment>
<reference evidence="4 5" key="1">
    <citation type="submission" date="2016-10" db="EMBL/GenBank/DDBJ databases">
        <title>The Draft Genome Sequence of Actinokineospora bangkokensis 44EHWT reveals the biosynthetic pathway of antifungal compounds Thailandins with unusual extender unit butylmalonyl-CoA.</title>
        <authorList>
            <person name="Greule A."/>
            <person name="Intra B."/>
            <person name="Flemming S."/>
            <person name="Rommel M.G."/>
            <person name="Panbangred W."/>
            <person name="Bechthold A."/>
        </authorList>
    </citation>
    <scope>NUCLEOTIDE SEQUENCE [LARGE SCALE GENOMIC DNA]</scope>
    <source>
        <strain evidence="4 5">44EHW</strain>
    </source>
</reference>
<feature type="domain" description="HTH luxR-type" evidence="3">
    <location>
        <begin position="882"/>
        <end position="948"/>
    </location>
</feature>
<dbReference type="AlphaFoldDB" id="A0A1Q9LND4"/>
<dbReference type="Pfam" id="PF00196">
    <property type="entry name" value="GerE"/>
    <property type="match status" value="1"/>
</dbReference>
<evidence type="ECO:0000259" key="3">
    <source>
        <dbReference type="PROSITE" id="PS50043"/>
    </source>
</evidence>
<dbReference type="PRINTS" id="PR00038">
    <property type="entry name" value="HTHLUXR"/>
</dbReference>
<evidence type="ECO:0000313" key="4">
    <source>
        <dbReference type="EMBL" id="OLR93552.1"/>
    </source>
</evidence>
<dbReference type="EMBL" id="MKQR01000009">
    <property type="protein sequence ID" value="OLR93552.1"/>
    <property type="molecule type" value="Genomic_DNA"/>
</dbReference>
<dbReference type="SUPFAM" id="SSF52540">
    <property type="entry name" value="P-loop containing nucleoside triphosphate hydrolases"/>
    <property type="match status" value="1"/>
</dbReference>
<dbReference type="GO" id="GO:0006355">
    <property type="term" value="P:regulation of DNA-templated transcription"/>
    <property type="evidence" value="ECO:0007669"/>
    <property type="project" value="InterPro"/>
</dbReference>
<dbReference type="PROSITE" id="PS00622">
    <property type="entry name" value="HTH_LUXR_1"/>
    <property type="match status" value="1"/>
</dbReference>
<dbReference type="InterPro" id="IPR027417">
    <property type="entry name" value="P-loop_NTPase"/>
</dbReference>
<dbReference type="InterPro" id="IPR036388">
    <property type="entry name" value="WH-like_DNA-bd_sf"/>
</dbReference>
<dbReference type="PANTHER" id="PTHR16305:SF35">
    <property type="entry name" value="TRANSCRIPTIONAL ACTIVATOR DOMAIN"/>
    <property type="match status" value="1"/>
</dbReference>
<gene>
    <name evidence="4" type="ORF">BJP25_14755</name>
</gene>
<dbReference type="GO" id="GO:0003677">
    <property type="term" value="F:DNA binding"/>
    <property type="evidence" value="ECO:0007669"/>
    <property type="project" value="InterPro"/>
</dbReference>